<dbReference type="EMBL" id="CAUJNA010002812">
    <property type="protein sequence ID" value="CAJ1394361.1"/>
    <property type="molecule type" value="Genomic_DNA"/>
</dbReference>
<comment type="caution">
    <text evidence="1">The sequence shown here is derived from an EMBL/GenBank/DDBJ whole genome shotgun (WGS) entry which is preliminary data.</text>
</comment>
<keyword evidence="2" id="KW-1185">Reference proteome</keyword>
<dbReference type="SUPFAM" id="SSF52540">
    <property type="entry name" value="P-loop containing nucleoside triphosphate hydrolases"/>
    <property type="match status" value="1"/>
</dbReference>
<accession>A0AA36IVH9</accession>
<sequence>MAPACTCADTKELSTMFILSCAAFMNHKSEPKMCMRHMKAHCPRPVVPQQVCSRYAMLRERHRRGTLACALCASILGWCFVAPRTETRPMPRCPVRAAAGETKSGSNFWGAAQKAAGNNKTDVEAYIAETKTRAGQHMNSSQVVDRDEAVKALVQSMESTGLLTLVLGGKNLGKTFLKQAALRACSSNVVVVSADMRDMPGTSLLNAILLTANKTLKERTGDNDVGQYVSSWLGIISAAVLTIEGLGPAASPVGAFIKDMAGIATSRRKVRSAIDAFLSRVRASSKRSAIVVDEANLGLPGLTNGQDGGERGEAKSALAAITAWTKQGKLTSVLLISSEFAYPFRLQATGLDLRDIGRVIVIGEVPKYDMLKMLQHDWGMDENLANIFYTYFGGDIYTTKQALDSLVEKKDNFNPFAVVDCPGLPSCVEDPEARAHLENIAKQGFSPVRNVKTDKGARMIAEENVGGIIKEDAITFDLPDIFTNTSCEWAVIPSSYHMRLKIADKLKSIFPSGSAAPQRPPAVWVCQLGSPGSGGFQPTGNAFPIDPVPQNIAYLKKAIKQEKPNRVICDADEIDIYSQKDGRWVKETMMSSSLRNTDEADCYGFMLPAGAAGAT</sequence>
<proteinExistence type="predicted"/>
<dbReference type="Proteomes" id="UP001178507">
    <property type="component" value="Unassembled WGS sequence"/>
</dbReference>
<organism evidence="1 2">
    <name type="scientific">Effrenium voratum</name>
    <dbReference type="NCBI Taxonomy" id="2562239"/>
    <lineage>
        <taxon>Eukaryota</taxon>
        <taxon>Sar</taxon>
        <taxon>Alveolata</taxon>
        <taxon>Dinophyceae</taxon>
        <taxon>Suessiales</taxon>
        <taxon>Symbiodiniaceae</taxon>
        <taxon>Effrenium</taxon>
    </lineage>
</organism>
<reference evidence="1" key="1">
    <citation type="submission" date="2023-08" db="EMBL/GenBank/DDBJ databases">
        <authorList>
            <person name="Chen Y."/>
            <person name="Shah S."/>
            <person name="Dougan E. K."/>
            <person name="Thang M."/>
            <person name="Chan C."/>
        </authorList>
    </citation>
    <scope>NUCLEOTIDE SEQUENCE</scope>
</reference>
<gene>
    <name evidence="1" type="ORF">EVOR1521_LOCUS19032</name>
</gene>
<dbReference type="InterPro" id="IPR027417">
    <property type="entry name" value="P-loop_NTPase"/>
</dbReference>
<name>A0AA36IVH9_9DINO</name>
<evidence type="ECO:0000313" key="2">
    <source>
        <dbReference type="Proteomes" id="UP001178507"/>
    </source>
</evidence>
<protein>
    <submittedName>
        <fullName evidence="1">Uncharacterized protein</fullName>
    </submittedName>
</protein>
<dbReference type="AlphaFoldDB" id="A0AA36IVH9"/>
<evidence type="ECO:0000313" key="1">
    <source>
        <dbReference type="EMBL" id="CAJ1394361.1"/>
    </source>
</evidence>